<evidence type="ECO:0000313" key="2">
    <source>
        <dbReference type="Proteomes" id="UP000297053"/>
    </source>
</evidence>
<dbReference type="Proteomes" id="UP000297053">
    <property type="component" value="Plasmid unnamed1"/>
</dbReference>
<keyword evidence="1" id="KW-0614">Plasmid</keyword>
<name>A0A4D6KMG4_9EURY</name>
<gene>
    <name evidence="1" type="ORF">E5139_16600</name>
</gene>
<reference evidence="1 2" key="2">
    <citation type="submission" date="2019-04" db="EMBL/GenBank/DDBJ databases">
        <authorList>
            <person name="Yang S."/>
            <person name="Wei W."/>
        </authorList>
    </citation>
    <scope>NUCLEOTIDE SEQUENCE [LARGE SCALE GENOMIC DNA]</scope>
    <source>
        <strain evidence="2">ZP60</strain>
        <plasmid evidence="1 2">unnamed1</plasmid>
    </source>
</reference>
<sequence length="109" mass="12008">MEIDILDFIEQCRHLAKQALGKHADYGQAILSVARGVRDDESDVVQSGIESMLSFHEQDMHEDNVVDQIMSVQATAHVILARALGYSPTLTSPFIPENLVEASLSTIDL</sequence>
<organism evidence="1 2">
    <name type="scientific">Halomicrobium mukohataei</name>
    <dbReference type="NCBI Taxonomy" id="57705"/>
    <lineage>
        <taxon>Archaea</taxon>
        <taxon>Methanobacteriati</taxon>
        <taxon>Methanobacteriota</taxon>
        <taxon>Stenosarchaea group</taxon>
        <taxon>Halobacteria</taxon>
        <taxon>Halobacteriales</taxon>
        <taxon>Haloarculaceae</taxon>
        <taxon>Halomicrobium</taxon>
    </lineage>
</organism>
<dbReference type="EMBL" id="CP039376">
    <property type="protein sequence ID" value="QCD67261.1"/>
    <property type="molecule type" value="Genomic_DNA"/>
</dbReference>
<dbReference type="AlphaFoldDB" id="A0A4D6KMG4"/>
<accession>A0A4D6KMG4</accession>
<proteinExistence type="predicted"/>
<evidence type="ECO:0000313" key="1">
    <source>
        <dbReference type="EMBL" id="QCD67261.1"/>
    </source>
</evidence>
<reference evidence="1 2" key="1">
    <citation type="submission" date="2019-04" db="EMBL/GenBank/DDBJ databases">
        <title>Complete genome sequence of Arthrobacter sp. ZXY-2 associated with effective atrazine degradation and salt adaptation.</title>
        <authorList>
            <person name="Zhao X."/>
        </authorList>
    </citation>
    <scope>NUCLEOTIDE SEQUENCE [LARGE SCALE GENOMIC DNA]</scope>
    <source>
        <strain evidence="2">ZP60</strain>
        <plasmid evidence="1 2">unnamed1</plasmid>
    </source>
</reference>
<protein>
    <submittedName>
        <fullName evidence="1">Uncharacterized protein</fullName>
    </submittedName>
</protein>
<dbReference type="KEGG" id="halz:E5139_16600"/>
<geneLocation type="plasmid" evidence="1">
    <name>unnamed1</name>
</geneLocation>